<dbReference type="GO" id="GO:0004315">
    <property type="term" value="F:3-oxoacyl-[acyl-carrier-protein] synthase activity"/>
    <property type="evidence" value="ECO:0007669"/>
    <property type="project" value="InterPro"/>
</dbReference>
<dbReference type="InterPro" id="IPR014031">
    <property type="entry name" value="Ketoacyl_synth_C"/>
</dbReference>
<dbReference type="PROSITE" id="PS51257">
    <property type="entry name" value="PROKAR_LIPOPROTEIN"/>
    <property type="match status" value="1"/>
</dbReference>
<dbReference type="Pfam" id="PF00107">
    <property type="entry name" value="ADH_zinc_N"/>
    <property type="match status" value="1"/>
</dbReference>
<dbReference type="Proteomes" id="UP000193928">
    <property type="component" value="Unassembled WGS sequence"/>
</dbReference>
<feature type="region of interest" description="N-terminal hotdog fold" evidence="7">
    <location>
        <begin position="897"/>
        <end position="1017"/>
    </location>
</feature>
<dbReference type="InterPro" id="IPR057326">
    <property type="entry name" value="KR_dom"/>
</dbReference>
<dbReference type="InterPro" id="IPR020807">
    <property type="entry name" value="PKS_DH"/>
</dbReference>
<dbReference type="GO" id="GO:0016491">
    <property type="term" value="F:oxidoreductase activity"/>
    <property type="evidence" value="ECO:0007669"/>
    <property type="project" value="InterPro"/>
</dbReference>
<dbReference type="SUPFAM" id="SSF50129">
    <property type="entry name" value="GroES-like"/>
    <property type="match status" value="1"/>
</dbReference>
<dbReference type="FunFam" id="3.40.47.10:FF:000019">
    <property type="entry name" value="Polyketide synthase type I"/>
    <property type="match status" value="1"/>
</dbReference>
<keyword evidence="12" id="KW-1185">Reference proteome</keyword>
<evidence type="ECO:0000256" key="1">
    <source>
        <dbReference type="ARBA" id="ARBA00022450"/>
    </source>
</evidence>
<dbReference type="InterPro" id="IPR036736">
    <property type="entry name" value="ACP-like_sf"/>
</dbReference>
<keyword evidence="4" id="KW-0521">NADP</keyword>
<dbReference type="CDD" id="cd00833">
    <property type="entry name" value="PKS"/>
    <property type="match status" value="1"/>
</dbReference>
<keyword evidence="1" id="KW-0596">Phosphopantetheine</keyword>
<dbReference type="InterPro" id="IPR049551">
    <property type="entry name" value="PKS_DH_C"/>
</dbReference>
<feature type="active site" description="Proton acceptor; for dehydratase activity" evidence="7">
    <location>
        <position position="930"/>
    </location>
</feature>
<dbReference type="InterPro" id="IPR049900">
    <property type="entry name" value="PKS_mFAS_DH"/>
</dbReference>
<dbReference type="InterPro" id="IPR050091">
    <property type="entry name" value="PKS_NRPS_Biosynth_Enz"/>
</dbReference>
<evidence type="ECO:0000259" key="9">
    <source>
        <dbReference type="PROSITE" id="PS52004"/>
    </source>
</evidence>
<dbReference type="InterPro" id="IPR014043">
    <property type="entry name" value="Acyl_transferase_dom"/>
</dbReference>
<dbReference type="Pfam" id="PF16197">
    <property type="entry name" value="KAsynt_C_assoc"/>
    <property type="match status" value="1"/>
</dbReference>
<dbReference type="EMBL" id="LQOY01000081">
    <property type="protein sequence ID" value="ORV86543.1"/>
    <property type="molecule type" value="Genomic_DNA"/>
</dbReference>
<dbReference type="FunFam" id="3.30.70.250:FF:000003">
    <property type="entry name" value="Polyketide beta-ketoacyl synthase Pks3"/>
    <property type="match status" value="1"/>
</dbReference>
<dbReference type="GO" id="GO:0031177">
    <property type="term" value="F:phosphopantetheine binding"/>
    <property type="evidence" value="ECO:0007669"/>
    <property type="project" value="InterPro"/>
</dbReference>
<evidence type="ECO:0000256" key="5">
    <source>
        <dbReference type="ARBA" id="ARBA00023268"/>
    </source>
</evidence>
<dbReference type="Gene3D" id="3.40.366.10">
    <property type="entry name" value="Malonyl-Coenzyme A Acyl Carrier Protein, domain 2"/>
    <property type="match status" value="1"/>
</dbReference>
<dbReference type="InterPro" id="IPR013154">
    <property type="entry name" value="ADH-like_N"/>
</dbReference>
<dbReference type="Pfam" id="PF14765">
    <property type="entry name" value="PS-DH"/>
    <property type="match status" value="1"/>
</dbReference>
<evidence type="ECO:0000256" key="6">
    <source>
        <dbReference type="ARBA" id="ARBA00023315"/>
    </source>
</evidence>
<name>A0A1X1WJ01_MYCGO</name>
<dbReference type="InterPro" id="IPR020843">
    <property type="entry name" value="ER"/>
</dbReference>
<dbReference type="GO" id="GO:0005737">
    <property type="term" value="C:cytoplasm"/>
    <property type="evidence" value="ECO:0007669"/>
    <property type="project" value="TreeGrafter"/>
</dbReference>
<dbReference type="Gene3D" id="3.30.70.250">
    <property type="entry name" value="Malonyl-CoA ACP transacylase, ACP-binding"/>
    <property type="match status" value="1"/>
</dbReference>
<dbReference type="Pfam" id="PF00550">
    <property type="entry name" value="PP-binding"/>
    <property type="match status" value="1"/>
</dbReference>
<dbReference type="InterPro" id="IPR053386">
    <property type="entry name" value="MBFA_synthase"/>
</dbReference>
<dbReference type="SUPFAM" id="SSF55048">
    <property type="entry name" value="Probable ACP-binding domain of malonyl-CoA ACP transacylase"/>
    <property type="match status" value="1"/>
</dbReference>
<dbReference type="InterPro" id="IPR042104">
    <property type="entry name" value="PKS_dehydratase_sf"/>
</dbReference>
<dbReference type="InterPro" id="IPR016039">
    <property type="entry name" value="Thiolase-like"/>
</dbReference>
<dbReference type="InterPro" id="IPR018201">
    <property type="entry name" value="Ketoacyl_synth_AS"/>
</dbReference>
<dbReference type="GO" id="GO:0005886">
    <property type="term" value="C:plasma membrane"/>
    <property type="evidence" value="ECO:0007669"/>
    <property type="project" value="TreeGrafter"/>
</dbReference>
<dbReference type="CDD" id="cd05195">
    <property type="entry name" value="enoyl_red"/>
    <property type="match status" value="1"/>
</dbReference>
<feature type="active site" description="Proton donor; for dehydratase activity" evidence="7">
    <location>
        <position position="1097"/>
    </location>
</feature>
<dbReference type="Gene3D" id="1.10.1200.10">
    <property type="entry name" value="ACP-like"/>
    <property type="match status" value="1"/>
</dbReference>
<dbReference type="SUPFAM" id="SSF52151">
    <property type="entry name" value="FabD/lysophospholipase-like"/>
    <property type="match status" value="1"/>
</dbReference>
<dbReference type="Pfam" id="PF00109">
    <property type="entry name" value="ketoacyl-synt"/>
    <property type="match status" value="1"/>
</dbReference>
<dbReference type="Gene3D" id="3.90.180.10">
    <property type="entry name" value="Medium-chain alcohol dehydrogenases, catalytic domain"/>
    <property type="match status" value="1"/>
</dbReference>
<dbReference type="PROSITE" id="PS50075">
    <property type="entry name" value="CARRIER"/>
    <property type="match status" value="1"/>
</dbReference>
<feature type="domain" description="Ketosynthase family 3 (KS3)" evidence="9">
    <location>
        <begin position="6"/>
        <end position="429"/>
    </location>
</feature>
<dbReference type="FunFam" id="3.40.50.720:FF:000372">
    <property type="entry name" value="Mycocerosic acid synthase-like polyketide synthase"/>
    <property type="match status" value="1"/>
</dbReference>
<dbReference type="PROSITE" id="PS52004">
    <property type="entry name" value="KS3_2"/>
    <property type="match status" value="1"/>
</dbReference>
<keyword evidence="2" id="KW-0597">Phosphoprotein</keyword>
<keyword evidence="3" id="KW-0808">Transferase</keyword>
<dbReference type="Pfam" id="PF08240">
    <property type="entry name" value="ADH_N"/>
    <property type="match status" value="1"/>
</dbReference>
<dbReference type="PANTHER" id="PTHR43775">
    <property type="entry name" value="FATTY ACID SYNTHASE"/>
    <property type="match status" value="1"/>
</dbReference>
<dbReference type="InterPro" id="IPR011032">
    <property type="entry name" value="GroES-like_sf"/>
</dbReference>
<dbReference type="SMART" id="SM00829">
    <property type="entry name" value="PKS_ER"/>
    <property type="match status" value="1"/>
</dbReference>
<sequence>MDRTGVTPVAVIGMACRLPGGIDSPERLWEALLRGDDFVTEVPSHRWDVEEFYDPEPGVPGRTVCKWGAFLDDVADFDPEFFGITEREATEMDPQHRLLLQTSWEAMEHAGLTREALTAVQTGVFVGLMHDDYLFMHADADTLSGPYGYMGNSFAMGSGRVSYAMGLSGPAMTVDTACSSGLSAIHLACQSLHDGESDIALAGGASVTLEPRKAASGSAIGMLSATGHCHAFDVKADGFVSGEGAVMLLLKRLADAQRDGDRILAVIRGTAANQDGRTVNIVTPSLPAQVAAYRAALAAGGVDPDTVGMVEAHGTGTPIGDPIEYASLAEVYGTTQPCALASVKTNFGHTQSAAGALGMMKAVLAVQHGVIPQNLHFTQLPEKFAEIETNLFVPQTNTPWPGGDDATPRRAAVSSYGFSGTNVHAVIEQAPAQVPVKTVEPDGASALQGALVFPISASSEDGLHHTATRLADWVQAQEDLDISDLAYTLARRRSPRAVRTTVIAEDRAQLIEALREVAKGEVPYPPATGQDDKGPVWVFSGQGSQWAEMGKDLLAQEPVFAAKVAEIEPLIAAESGFSVTEAMTAAEKVTGIDRVQPTLFAMQVALAAAMKSYGANPGAVIGHSLGESAASVVAGALSLEDGVKVICRRSKLMTRISGAGAMASVELPAEEVITQLVARGVSDVVVAVVASPQSTVIGGDTQSVRDLVAAWEERGVMAREVAVDVASHSPQVDPILDELYEVLADIEPLEPDVPYYSATSFDPREEPYCDAGYWADNLRHTVRFAAAVQAALEDDFRVFTELSPHPLLTNAVDQTARSLDKAAAALASMRREQPMPHGLRGLLGDLYAAGAALDWAVLYPDGRLLDAPLPTWSQRSLFLATSGLDSVARRSALVPAHPLMGVHVRLPEEPERHVWQGEVGTDALPWLSDHQIRNADVLPGAAYCEMALVAARTVLGDAAEVRDLRFEQSLPLDKQTPVGITATFQGPDVVDFTVESNREGRYERQATAVLHAADPADQPSALNLSELLASHQRPVDGDDIRKWMDKRGHRLGPAFAGLGGAHIAENAGNTVLAEVSLPGPLRPQQGTYGLVHPALLDACFQAVAAHPSVGGALNGGLLLPLSIRALRAYGSARHARYCYATVTACGAGGVEADLDIVDENGTVLMTVRGLQLGTGASPDSERDRVLGERLLTVEWQRRELPDTTVTEPGNWLLVTTSDAADLTATALTDALKVHDAQATTLFWPFAGDHAAHAAQLRTQLEEGAFHGVVLVTAPQQNAVNESGDRGGQYVEHVVRIARELPELLGSPPRLYALTRNAQTVLPEDQPNLEQGGLRGLLRVISSENPQLKVSYIDVPNDLGDRGAEQVARQLLLNTAEDETAWRNDEWYTARMLPTPLQPEERRSTVVDHADAGMRLQIRTPGDLETLEFAAFDRVPPGPNEIEVAVSASSVNFADVLATFGRYQTFDGQLPDLGLDFSGVVTALGSDVTDHQVGDHVAGLSTNGCWATFVTCDARLAAKVPAGLTDAEAAAATTAYATAWYGLQDLARIRSGDRVLIHSATGGVGQAAIAIARDAGAQIFATAGSPERREKLRAMGIEHVYDSRSTDFAEQIRHDTDGYGVDIVLNSLTGAAQQAGIKLLALGGRFIEIGKRDIYSNTRLELFPFRQNLAFYGVDLALMAESHPAQVQELLSTVYQQIAGGALPAPEVTHYPMADAATAIRVMGAAEHTGKLVLDVPHVGRSSVVMPPEQAPVFRGDGSYIITGGLGGLGLFLAEKMASAGAGRIVLTSRSQPNQKALETIELVRSIGSDVVVECGDIAEAGTAERLVATATATGLPLRGVLHAAAVVEDATLPNITEELIRRDWAPKVHGAWNLHEALQEIESEQPLDWFCSFSSAAALVGSPGQGAYAAANSWLDAFTHWRRAQGLPATSIAWGPWGEIGRATSFAEAAGDAIAPEEGAYAFEALLRHNRAYTGYAPIIGSPWLNAFAQHSPFAEAFKATVKHGGNSKFLSELDKLPQEEWPARLRRMVSEQIGLILRRTIDVDKMLTEYGLDSLSSQELRTRIESETGIRITATNINTTVRSLADLLYEELAGEAVASA</sequence>
<evidence type="ECO:0000313" key="12">
    <source>
        <dbReference type="Proteomes" id="UP000193928"/>
    </source>
</evidence>
<dbReference type="InterPro" id="IPR020806">
    <property type="entry name" value="PKS_PP-bd"/>
</dbReference>
<dbReference type="Gene3D" id="3.40.50.720">
    <property type="entry name" value="NAD(P)-binding Rossmann-like Domain"/>
    <property type="match status" value="3"/>
</dbReference>
<feature type="domain" description="Carrier" evidence="8">
    <location>
        <begin position="2020"/>
        <end position="2096"/>
    </location>
</feature>
<dbReference type="Pfam" id="PF21089">
    <property type="entry name" value="PKS_DH_N"/>
    <property type="match status" value="1"/>
</dbReference>
<dbReference type="InterPro" id="IPR049552">
    <property type="entry name" value="PKS_DH_N"/>
</dbReference>
<dbReference type="Gene3D" id="3.10.129.110">
    <property type="entry name" value="Polyketide synthase dehydratase"/>
    <property type="match status" value="1"/>
</dbReference>
<dbReference type="SUPFAM" id="SSF51735">
    <property type="entry name" value="NAD(P)-binding Rossmann-fold domains"/>
    <property type="match status" value="3"/>
</dbReference>
<dbReference type="PANTHER" id="PTHR43775:SF37">
    <property type="entry name" value="SI:DKEY-61P9.11"/>
    <property type="match status" value="1"/>
</dbReference>
<dbReference type="InterPro" id="IPR001227">
    <property type="entry name" value="Ac_transferase_dom_sf"/>
</dbReference>
<evidence type="ECO:0000313" key="11">
    <source>
        <dbReference type="EMBL" id="ORV86543.1"/>
    </source>
</evidence>
<evidence type="ECO:0000259" key="8">
    <source>
        <dbReference type="PROSITE" id="PS50075"/>
    </source>
</evidence>
<dbReference type="FunFam" id="3.40.50.720:FF:000209">
    <property type="entry name" value="Polyketide synthase Pks12"/>
    <property type="match status" value="1"/>
</dbReference>
<dbReference type="SMART" id="SM00823">
    <property type="entry name" value="PKS_PP"/>
    <property type="match status" value="1"/>
</dbReference>
<dbReference type="SMART" id="SM00826">
    <property type="entry name" value="PKS_DH"/>
    <property type="match status" value="1"/>
</dbReference>
<dbReference type="InterPro" id="IPR009081">
    <property type="entry name" value="PP-bd_ACP"/>
</dbReference>
<dbReference type="Pfam" id="PF00698">
    <property type="entry name" value="Acyl_transf_1"/>
    <property type="match status" value="1"/>
</dbReference>
<dbReference type="InterPro" id="IPR013149">
    <property type="entry name" value="ADH-like_C"/>
</dbReference>
<evidence type="ECO:0000256" key="3">
    <source>
        <dbReference type="ARBA" id="ARBA00022679"/>
    </source>
</evidence>
<gene>
    <name evidence="11" type="ORF">AWC08_24790</name>
</gene>
<dbReference type="InterPro" id="IPR014030">
    <property type="entry name" value="Ketoacyl_synth_N"/>
</dbReference>
<dbReference type="NCBIfam" id="NF041183">
    <property type="entry name" value="Pks2_ls1_myc"/>
    <property type="match status" value="1"/>
</dbReference>
<dbReference type="SMART" id="SM00822">
    <property type="entry name" value="PKS_KR"/>
    <property type="match status" value="1"/>
</dbReference>
<dbReference type="InterPro" id="IPR016035">
    <property type="entry name" value="Acyl_Trfase/lysoPLipase"/>
</dbReference>
<proteinExistence type="predicted"/>
<dbReference type="GO" id="GO:0004312">
    <property type="term" value="F:fatty acid synthase activity"/>
    <property type="evidence" value="ECO:0007669"/>
    <property type="project" value="TreeGrafter"/>
</dbReference>
<accession>A0A1X1WJ01</accession>
<feature type="domain" description="PKS/mFAS DH" evidence="10">
    <location>
        <begin position="897"/>
        <end position="1181"/>
    </location>
</feature>
<evidence type="ECO:0000256" key="7">
    <source>
        <dbReference type="PROSITE-ProRule" id="PRU01363"/>
    </source>
</evidence>
<dbReference type="PROSITE" id="PS52019">
    <property type="entry name" value="PKS_MFAS_DH"/>
    <property type="match status" value="1"/>
</dbReference>
<comment type="caution">
    <text evidence="11">The sequence shown here is derived from an EMBL/GenBank/DDBJ whole genome shotgun (WGS) entry which is preliminary data.</text>
</comment>
<dbReference type="SUPFAM" id="SSF53901">
    <property type="entry name" value="Thiolase-like"/>
    <property type="match status" value="1"/>
</dbReference>
<dbReference type="InterPro" id="IPR013968">
    <property type="entry name" value="PKS_KR"/>
</dbReference>
<dbReference type="SMART" id="SM00827">
    <property type="entry name" value="PKS_AT"/>
    <property type="match status" value="1"/>
</dbReference>
<dbReference type="Gene3D" id="3.40.47.10">
    <property type="match status" value="1"/>
</dbReference>
<protein>
    <submittedName>
        <fullName evidence="11">Polyketide synthase</fullName>
    </submittedName>
</protein>
<dbReference type="SUPFAM" id="SSF47336">
    <property type="entry name" value="ACP-like"/>
    <property type="match status" value="1"/>
</dbReference>
<dbReference type="InterPro" id="IPR020841">
    <property type="entry name" value="PKS_Beta-ketoAc_synthase_dom"/>
</dbReference>
<dbReference type="InterPro" id="IPR036291">
    <property type="entry name" value="NAD(P)-bd_dom_sf"/>
</dbReference>
<dbReference type="PROSITE" id="PS00606">
    <property type="entry name" value="KS3_1"/>
    <property type="match status" value="1"/>
</dbReference>
<dbReference type="InterPro" id="IPR032821">
    <property type="entry name" value="PKS_assoc"/>
</dbReference>
<reference evidence="11 12" key="1">
    <citation type="submission" date="2016-01" db="EMBL/GenBank/DDBJ databases">
        <title>The new phylogeny of the genus Mycobacterium.</title>
        <authorList>
            <person name="Tarcisio F."/>
            <person name="Conor M."/>
            <person name="Antonella G."/>
            <person name="Elisabetta G."/>
            <person name="Giulia F.S."/>
            <person name="Sara T."/>
            <person name="Anna F."/>
            <person name="Clotilde B."/>
            <person name="Roberto B."/>
            <person name="Veronica D.S."/>
            <person name="Fabio R."/>
            <person name="Monica P."/>
            <person name="Olivier J."/>
            <person name="Enrico T."/>
            <person name="Nicola S."/>
        </authorList>
    </citation>
    <scope>NUCLEOTIDE SEQUENCE [LARGE SCALE GENOMIC DNA]</scope>
    <source>
        <strain evidence="11 12">DSM 44160</strain>
    </source>
</reference>
<dbReference type="SMART" id="SM00825">
    <property type="entry name" value="PKS_KS"/>
    <property type="match status" value="1"/>
</dbReference>
<dbReference type="GO" id="GO:0071770">
    <property type="term" value="P:DIM/DIP cell wall layer assembly"/>
    <property type="evidence" value="ECO:0007669"/>
    <property type="project" value="TreeGrafter"/>
</dbReference>
<evidence type="ECO:0000256" key="2">
    <source>
        <dbReference type="ARBA" id="ARBA00022553"/>
    </source>
</evidence>
<dbReference type="Pfam" id="PF08659">
    <property type="entry name" value="KR"/>
    <property type="match status" value="1"/>
</dbReference>
<keyword evidence="6" id="KW-0012">Acyltransferase</keyword>
<feature type="region of interest" description="C-terminal hotdog fold" evidence="7">
    <location>
        <begin position="1032"/>
        <end position="1181"/>
    </location>
</feature>
<keyword evidence="5" id="KW-0511">Multifunctional enzyme</keyword>
<evidence type="ECO:0000259" key="10">
    <source>
        <dbReference type="PROSITE" id="PS52019"/>
    </source>
</evidence>
<dbReference type="InterPro" id="IPR016036">
    <property type="entry name" value="Malonyl_transacylase_ACP-bd"/>
</dbReference>
<evidence type="ECO:0000256" key="4">
    <source>
        <dbReference type="ARBA" id="ARBA00022857"/>
    </source>
</evidence>
<dbReference type="GO" id="GO:0006633">
    <property type="term" value="P:fatty acid biosynthetic process"/>
    <property type="evidence" value="ECO:0007669"/>
    <property type="project" value="InterPro"/>
</dbReference>
<dbReference type="CDD" id="cd08955">
    <property type="entry name" value="KR_2_FAS_SDR_x"/>
    <property type="match status" value="1"/>
</dbReference>
<organism evidence="11 12">
    <name type="scientific">Mycobacterium gordonae</name>
    <dbReference type="NCBI Taxonomy" id="1778"/>
    <lineage>
        <taxon>Bacteria</taxon>
        <taxon>Bacillati</taxon>
        <taxon>Actinomycetota</taxon>
        <taxon>Actinomycetes</taxon>
        <taxon>Mycobacteriales</taxon>
        <taxon>Mycobacteriaceae</taxon>
        <taxon>Mycobacterium</taxon>
    </lineage>
</organism>
<dbReference type="Pfam" id="PF02801">
    <property type="entry name" value="Ketoacyl-synt_C"/>
    <property type="match status" value="1"/>
</dbReference>